<feature type="domain" description="H15" evidence="7">
    <location>
        <begin position="2"/>
        <end position="68"/>
    </location>
</feature>
<evidence type="ECO:0000259" key="6">
    <source>
        <dbReference type="PROSITE" id="PS50059"/>
    </source>
</evidence>
<dbReference type="EMBL" id="JBBJCI010000201">
    <property type="protein sequence ID" value="KAK7241438.1"/>
    <property type="molecule type" value="Genomic_DNA"/>
</dbReference>
<sequence length="180" mass="19146">MAPKTVLDKVIVAIRAVQDHKGASRQAISKYLKSEFQCDNATAIKSALKKGVAGGKLEQTGQSFRVAGDAPVEKPADETVVVEDAAEGEGPAAELGDEVSMNYRGTLDDGHCFDEGKNFKFTLGNKDVIKGWDEGILGMKKGGRRTLVVPPKLGYGAKGSKPDIPPHATLHFDVTLVKIA</sequence>
<evidence type="ECO:0000256" key="1">
    <source>
        <dbReference type="ARBA" id="ARBA00000971"/>
    </source>
</evidence>
<dbReference type="InterPro" id="IPR001179">
    <property type="entry name" value="PPIase_FKBP_dom"/>
</dbReference>
<protein>
    <recommendedName>
        <fullName evidence="2 5">peptidylprolyl isomerase</fullName>
        <ecNumber evidence="2 5">5.2.1.8</ecNumber>
    </recommendedName>
</protein>
<comment type="caution">
    <text evidence="8">The sequence shown here is derived from an EMBL/GenBank/DDBJ whole genome shotgun (WGS) entry which is preliminary data.</text>
</comment>
<organism evidence="8 9">
    <name type="scientific">Aureococcus anophagefferens</name>
    <name type="common">Harmful bloom alga</name>
    <dbReference type="NCBI Taxonomy" id="44056"/>
    <lineage>
        <taxon>Eukaryota</taxon>
        <taxon>Sar</taxon>
        <taxon>Stramenopiles</taxon>
        <taxon>Ochrophyta</taxon>
        <taxon>Pelagophyceae</taxon>
        <taxon>Pelagomonadales</taxon>
        <taxon>Pelagomonadaceae</taxon>
        <taxon>Aureococcus</taxon>
    </lineage>
</organism>
<accession>A0ABR1FZ38</accession>
<proteinExistence type="predicted"/>
<dbReference type="PANTHER" id="PTHR43811">
    <property type="entry name" value="FKBP-TYPE PEPTIDYL-PROLYL CIS-TRANS ISOMERASE FKPA"/>
    <property type="match status" value="1"/>
</dbReference>
<dbReference type="PROSITE" id="PS51504">
    <property type="entry name" value="H15"/>
    <property type="match status" value="1"/>
</dbReference>
<name>A0ABR1FZ38_AURAN</name>
<dbReference type="Pfam" id="PF00538">
    <property type="entry name" value="Linker_histone"/>
    <property type="match status" value="1"/>
</dbReference>
<evidence type="ECO:0000313" key="8">
    <source>
        <dbReference type="EMBL" id="KAK7241438.1"/>
    </source>
</evidence>
<dbReference type="Gene3D" id="3.10.50.40">
    <property type="match status" value="1"/>
</dbReference>
<dbReference type="CDD" id="cd00073">
    <property type="entry name" value="H15"/>
    <property type="match status" value="1"/>
</dbReference>
<dbReference type="InterPro" id="IPR036388">
    <property type="entry name" value="WH-like_DNA-bd_sf"/>
</dbReference>
<dbReference type="InterPro" id="IPR005818">
    <property type="entry name" value="Histone_H1/H5_H15"/>
</dbReference>
<dbReference type="PROSITE" id="PS50059">
    <property type="entry name" value="FKBP_PPIASE"/>
    <property type="match status" value="1"/>
</dbReference>
<dbReference type="Gene3D" id="1.10.10.10">
    <property type="entry name" value="Winged helix-like DNA-binding domain superfamily/Winged helix DNA-binding domain"/>
    <property type="match status" value="1"/>
</dbReference>
<evidence type="ECO:0000256" key="4">
    <source>
        <dbReference type="ARBA" id="ARBA00023235"/>
    </source>
</evidence>
<evidence type="ECO:0000259" key="7">
    <source>
        <dbReference type="PROSITE" id="PS51504"/>
    </source>
</evidence>
<reference evidence="8 9" key="1">
    <citation type="submission" date="2024-03" db="EMBL/GenBank/DDBJ databases">
        <title>Aureococcus anophagefferens CCMP1851 and Kratosvirus quantuckense: Draft genome of a second virus-susceptible host strain in the model system.</title>
        <authorList>
            <person name="Chase E."/>
            <person name="Truchon A.R."/>
            <person name="Schepens W."/>
            <person name="Wilhelm S.W."/>
        </authorList>
    </citation>
    <scope>NUCLEOTIDE SEQUENCE [LARGE SCALE GENOMIC DNA]</scope>
    <source>
        <strain evidence="8 9">CCMP1851</strain>
    </source>
</reference>
<dbReference type="EC" id="5.2.1.8" evidence="2 5"/>
<evidence type="ECO:0000256" key="2">
    <source>
        <dbReference type="ARBA" id="ARBA00013194"/>
    </source>
</evidence>
<keyword evidence="3 5" id="KW-0697">Rotamase</keyword>
<evidence type="ECO:0000256" key="5">
    <source>
        <dbReference type="PROSITE-ProRule" id="PRU00277"/>
    </source>
</evidence>
<evidence type="ECO:0000256" key="3">
    <source>
        <dbReference type="ARBA" id="ARBA00023110"/>
    </source>
</evidence>
<comment type="catalytic activity">
    <reaction evidence="1 5">
        <text>[protein]-peptidylproline (omega=180) = [protein]-peptidylproline (omega=0)</text>
        <dbReference type="Rhea" id="RHEA:16237"/>
        <dbReference type="Rhea" id="RHEA-COMP:10747"/>
        <dbReference type="Rhea" id="RHEA-COMP:10748"/>
        <dbReference type="ChEBI" id="CHEBI:83833"/>
        <dbReference type="ChEBI" id="CHEBI:83834"/>
        <dbReference type="EC" id="5.2.1.8"/>
    </reaction>
</comment>
<dbReference type="InterPro" id="IPR046357">
    <property type="entry name" value="PPIase_dom_sf"/>
</dbReference>
<dbReference type="Proteomes" id="UP001363151">
    <property type="component" value="Unassembled WGS sequence"/>
</dbReference>
<dbReference type="InterPro" id="IPR036390">
    <property type="entry name" value="WH_DNA-bd_sf"/>
</dbReference>
<evidence type="ECO:0000313" key="9">
    <source>
        <dbReference type="Proteomes" id="UP001363151"/>
    </source>
</evidence>
<keyword evidence="9" id="KW-1185">Reference proteome</keyword>
<keyword evidence="4 5" id="KW-0413">Isomerase</keyword>
<dbReference type="PANTHER" id="PTHR43811:SF19">
    <property type="entry name" value="39 KDA FK506-BINDING NUCLEAR PROTEIN"/>
    <property type="match status" value="1"/>
</dbReference>
<feature type="domain" description="PPIase FKBP-type" evidence="6">
    <location>
        <begin position="96"/>
        <end position="180"/>
    </location>
</feature>
<dbReference type="SUPFAM" id="SSF54534">
    <property type="entry name" value="FKBP-like"/>
    <property type="match status" value="1"/>
</dbReference>
<dbReference type="SUPFAM" id="SSF46785">
    <property type="entry name" value="Winged helix' DNA-binding domain"/>
    <property type="match status" value="1"/>
</dbReference>
<dbReference type="SMART" id="SM00526">
    <property type="entry name" value="H15"/>
    <property type="match status" value="1"/>
</dbReference>
<dbReference type="Pfam" id="PF00254">
    <property type="entry name" value="FKBP_C"/>
    <property type="match status" value="1"/>
</dbReference>
<gene>
    <name evidence="8" type="ORF">SO694_00058014</name>
</gene>